<dbReference type="Gene3D" id="1.10.10.10">
    <property type="entry name" value="Winged helix-like DNA-binding domain superfamily/Winged helix DNA-binding domain"/>
    <property type="match status" value="1"/>
</dbReference>
<accession>A0A375BG60</accession>
<name>A0A375BG60_9BURK</name>
<dbReference type="InterPro" id="IPR036390">
    <property type="entry name" value="WH_DNA-bd_sf"/>
</dbReference>
<dbReference type="SUPFAM" id="SSF46785">
    <property type="entry name" value="Winged helix' DNA-binding domain"/>
    <property type="match status" value="1"/>
</dbReference>
<protein>
    <recommendedName>
        <fullName evidence="2">MarR family transcriptional regulator</fullName>
    </recommendedName>
</protein>
<gene>
    <name evidence="1" type="ORF">CBM2587_A110109</name>
</gene>
<dbReference type="EMBL" id="OFSQ01000003">
    <property type="protein sequence ID" value="SOY43894.1"/>
    <property type="molecule type" value="Genomic_DNA"/>
</dbReference>
<organism evidence="1">
    <name type="scientific">Cupriavidus taiwanensis</name>
    <dbReference type="NCBI Taxonomy" id="164546"/>
    <lineage>
        <taxon>Bacteria</taxon>
        <taxon>Pseudomonadati</taxon>
        <taxon>Pseudomonadota</taxon>
        <taxon>Betaproteobacteria</taxon>
        <taxon>Burkholderiales</taxon>
        <taxon>Burkholderiaceae</taxon>
        <taxon>Cupriavidus</taxon>
    </lineage>
</organism>
<dbReference type="OrthoDB" id="8964156at2"/>
<dbReference type="RefSeq" id="WP_116356268.1">
    <property type="nucleotide sequence ID" value="NZ_LT976853.1"/>
</dbReference>
<dbReference type="AlphaFoldDB" id="A0A375BG60"/>
<dbReference type="Proteomes" id="UP000256780">
    <property type="component" value="Chromosome CBM2587_a"/>
</dbReference>
<reference evidence="1" key="1">
    <citation type="submission" date="2018-01" db="EMBL/GenBank/DDBJ databases">
        <authorList>
            <person name="Clerissi C."/>
        </authorList>
    </citation>
    <scope>NUCLEOTIDE SEQUENCE</scope>
    <source>
        <strain evidence="1">Cupriavidus sp. LMG 19464</strain>
    </source>
</reference>
<sequence length="183" mass="19933">MQPRHLEPSEPVVLALIDAVTAWQGALDQTLRASGLNYSQWLLLRAIRQGAFKRGAPLAGPMPIDAAQSEMMLDELRRDGWIEYTGTLPPRLAEGATARVQRTAQALSALHSVSVAAFNSQERAALVSLLDRMKSTLSGHTARQVRTVSETARQERHTQPLPCPGLPPVAHRPASCPSLATRF</sequence>
<proteinExistence type="predicted"/>
<evidence type="ECO:0000313" key="1">
    <source>
        <dbReference type="EMBL" id="SOY43894.1"/>
    </source>
</evidence>
<dbReference type="InterPro" id="IPR036388">
    <property type="entry name" value="WH-like_DNA-bd_sf"/>
</dbReference>
<comment type="caution">
    <text evidence="1">The sequence shown here is derived from an EMBL/GenBank/DDBJ whole genome shotgun (WGS) entry which is preliminary data.</text>
</comment>
<evidence type="ECO:0008006" key="2">
    <source>
        <dbReference type="Google" id="ProtNLM"/>
    </source>
</evidence>